<evidence type="ECO:0000256" key="4">
    <source>
        <dbReference type="ARBA" id="ARBA00012483"/>
    </source>
</evidence>
<dbReference type="EMBL" id="JNBS01000677">
    <property type="protein sequence ID" value="OQS04124.1"/>
    <property type="molecule type" value="Genomic_DNA"/>
</dbReference>
<evidence type="ECO:0000256" key="16">
    <source>
        <dbReference type="PROSITE-ProRule" id="PRU00508"/>
    </source>
</evidence>
<dbReference type="OrthoDB" id="29145at2759"/>
<comment type="pathway">
    <text evidence="2">Protein modification; protein ubiquitination.</text>
</comment>
<keyword evidence="10" id="KW-0833">Ubl conjugation pathway</keyword>
<dbReference type="GO" id="GO:0006606">
    <property type="term" value="P:protein import into nucleus"/>
    <property type="evidence" value="ECO:0007669"/>
    <property type="project" value="InterPro"/>
</dbReference>
<dbReference type="Pfam" id="PF00514">
    <property type="entry name" value="Arm"/>
    <property type="match status" value="8"/>
</dbReference>
<dbReference type="PANTHER" id="PTHR23316">
    <property type="entry name" value="IMPORTIN ALPHA"/>
    <property type="match status" value="1"/>
</dbReference>
<feature type="transmembrane region" description="Helical" evidence="19">
    <location>
        <begin position="660"/>
        <end position="681"/>
    </location>
</feature>
<dbReference type="SMART" id="SM00396">
    <property type="entry name" value="ZnF_UBR1"/>
    <property type="match status" value="1"/>
</dbReference>
<proteinExistence type="inferred from homology"/>
<dbReference type="InterPro" id="IPR032413">
    <property type="entry name" value="Arm_3"/>
</dbReference>
<evidence type="ECO:0000256" key="2">
    <source>
        <dbReference type="ARBA" id="ARBA00004906"/>
    </source>
</evidence>
<evidence type="ECO:0000256" key="5">
    <source>
        <dbReference type="ARBA" id="ARBA00022448"/>
    </source>
</evidence>
<evidence type="ECO:0000256" key="13">
    <source>
        <dbReference type="ARBA" id="ARBA00046341"/>
    </source>
</evidence>
<keyword evidence="19" id="KW-0472">Membrane</keyword>
<comment type="caution">
    <text evidence="23">The sequence shown here is derived from an EMBL/GenBank/DDBJ whole genome shotgun (WGS) entry which is preliminary data.</text>
</comment>
<keyword evidence="9 14" id="KW-0863">Zinc-finger</keyword>
<dbReference type="PROSITE" id="PS51214">
    <property type="entry name" value="IBB"/>
    <property type="match status" value="1"/>
</dbReference>
<feature type="domain" description="IBB" evidence="22">
    <location>
        <begin position="1"/>
        <end position="50"/>
    </location>
</feature>
<accession>A0A1W0A1H3</accession>
<evidence type="ECO:0000256" key="8">
    <source>
        <dbReference type="ARBA" id="ARBA00022737"/>
    </source>
</evidence>
<keyword evidence="19" id="KW-0812">Transmembrane</keyword>
<keyword evidence="11" id="KW-0862">Zinc</keyword>
<evidence type="ECO:0000256" key="7">
    <source>
        <dbReference type="ARBA" id="ARBA00022723"/>
    </source>
</evidence>
<keyword evidence="5 17" id="KW-0813">Transport</keyword>
<feature type="repeat" description="ARM" evidence="15">
    <location>
        <begin position="110"/>
        <end position="153"/>
    </location>
</feature>
<dbReference type="GO" id="GO:0008270">
    <property type="term" value="F:zinc ion binding"/>
    <property type="evidence" value="ECO:0007669"/>
    <property type="project" value="UniProtKB-KW"/>
</dbReference>
<dbReference type="PROSITE" id="PS50089">
    <property type="entry name" value="ZF_RING_2"/>
    <property type="match status" value="1"/>
</dbReference>
<evidence type="ECO:0000256" key="1">
    <source>
        <dbReference type="ARBA" id="ARBA00000900"/>
    </source>
</evidence>
<feature type="transmembrane region" description="Helical" evidence="19">
    <location>
        <begin position="506"/>
        <end position="528"/>
    </location>
</feature>
<dbReference type="InterPro" id="IPR011989">
    <property type="entry name" value="ARM-like"/>
</dbReference>
<keyword evidence="6" id="KW-0808">Transferase</keyword>
<dbReference type="InterPro" id="IPR001841">
    <property type="entry name" value="Znf_RING"/>
</dbReference>
<evidence type="ECO:0000256" key="6">
    <source>
        <dbReference type="ARBA" id="ARBA00022679"/>
    </source>
</evidence>
<keyword evidence="24" id="KW-1185">Reference proteome</keyword>
<evidence type="ECO:0000256" key="15">
    <source>
        <dbReference type="PROSITE-ProRule" id="PRU00259"/>
    </source>
</evidence>
<dbReference type="FunFam" id="1.25.10.10:FF:000021">
    <property type="entry name" value="Importin subunit alpha"/>
    <property type="match status" value="1"/>
</dbReference>
<feature type="transmembrane region" description="Helical" evidence="19">
    <location>
        <begin position="622"/>
        <end position="648"/>
    </location>
</feature>
<name>A0A1W0A1H3_9STRA</name>
<feature type="repeat" description="ARM" evidence="15">
    <location>
        <begin position="153"/>
        <end position="195"/>
    </location>
</feature>
<evidence type="ECO:0000256" key="10">
    <source>
        <dbReference type="ARBA" id="ARBA00022786"/>
    </source>
</evidence>
<comment type="similarity">
    <text evidence="3">Belongs to the importin alpha family.</text>
</comment>
<feature type="domain" description="RING-type" evidence="20">
    <location>
        <begin position="1821"/>
        <end position="1900"/>
    </location>
</feature>
<dbReference type="InterPro" id="IPR036975">
    <property type="entry name" value="Importin-a_IBB_sf"/>
</dbReference>
<dbReference type="SUPFAM" id="SSF48371">
    <property type="entry name" value="ARM repeat"/>
    <property type="match status" value="1"/>
</dbReference>
<organism evidence="23 24">
    <name type="scientific">Thraustotheca clavata</name>
    <dbReference type="NCBI Taxonomy" id="74557"/>
    <lineage>
        <taxon>Eukaryota</taxon>
        <taxon>Sar</taxon>
        <taxon>Stramenopiles</taxon>
        <taxon>Oomycota</taxon>
        <taxon>Saprolegniomycetes</taxon>
        <taxon>Saprolegniales</taxon>
        <taxon>Achlyaceae</taxon>
        <taxon>Thraustotheca</taxon>
    </lineage>
</organism>
<evidence type="ECO:0000256" key="12">
    <source>
        <dbReference type="ARBA" id="ARBA00022927"/>
    </source>
</evidence>
<dbReference type="InterPro" id="IPR016024">
    <property type="entry name" value="ARM-type_fold"/>
</dbReference>
<dbReference type="Pfam" id="PF16186">
    <property type="entry name" value="Arm_3"/>
    <property type="match status" value="1"/>
</dbReference>
<keyword evidence="8" id="KW-0677">Repeat</keyword>
<keyword evidence="19" id="KW-1133">Transmembrane helix</keyword>
<evidence type="ECO:0000256" key="18">
    <source>
        <dbReference type="SAM" id="MobiDB-lite"/>
    </source>
</evidence>
<comment type="catalytic activity">
    <reaction evidence="1">
        <text>S-ubiquitinyl-[E2 ubiquitin-conjugating enzyme]-L-cysteine + [acceptor protein]-L-lysine = [E2 ubiquitin-conjugating enzyme]-L-cysteine + N(6)-ubiquitinyl-[acceptor protein]-L-lysine.</text>
        <dbReference type="EC" id="2.3.2.27"/>
    </reaction>
</comment>
<evidence type="ECO:0000313" key="24">
    <source>
        <dbReference type="Proteomes" id="UP000243217"/>
    </source>
</evidence>
<feature type="transmembrane region" description="Helical" evidence="19">
    <location>
        <begin position="572"/>
        <end position="594"/>
    </location>
</feature>
<evidence type="ECO:0000256" key="3">
    <source>
        <dbReference type="ARBA" id="ARBA00010394"/>
    </source>
</evidence>
<dbReference type="Gene3D" id="1.25.10.10">
    <property type="entry name" value="Leucine-rich Repeat Variant"/>
    <property type="match status" value="1"/>
</dbReference>
<dbReference type="CDD" id="cd19673">
    <property type="entry name" value="UBR-box_UBR3"/>
    <property type="match status" value="1"/>
</dbReference>
<keyword evidence="7" id="KW-0479">Metal-binding</keyword>
<feature type="transmembrane region" description="Helical" evidence="19">
    <location>
        <begin position="687"/>
        <end position="711"/>
    </location>
</feature>
<dbReference type="InterPro" id="IPR000225">
    <property type="entry name" value="Armadillo"/>
</dbReference>
<feature type="region of interest" description="Disordered" evidence="18">
    <location>
        <begin position="1"/>
        <end position="22"/>
    </location>
</feature>
<dbReference type="Gene3D" id="2.10.110.30">
    <property type="match status" value="1"/>
</dbReference>
<keyword evidence="12" id="KW-0653">Protein transport</keyword>
<protein>
    <recommendedName>
        <fullName evidence="4">RING-type E3 ubiquitin transferase</fullName>
        <ecNumber evidence="4">2.3.2.27</ecNumber>
    </recommendedName>
</protein>
<dbReference type="InterPro" id="IPR003126">
    <property type="entry name" value="Znf_UBR"/>
</dbReference>
<dbReference type="PROSITE" id="PS50176">
    <property type="entry name" value="ARM_REPEAT"/>
    <property type="match status" value="2"/>
</dbReference>
<evidence type="ECO:0000259" key="21">
    <source>
        <dbReference type="PROSITE" id="PS51157"/>
    </source>
</evidence>
<comment type="similarity">
    <text evidence="13">Belongs to the E3 ubiquitin-protein ligase UBR1-like family.</text>
</comment>
<dbReference type="EC" id="2.3.2.27" evidence="4"/>
<dbReference type="Pfam" id="PF02207">
    <property type="entry name" value="zf-UBR"/>
    <property type="match status" value="1"/>
</dbReference>
<feature type="domain" description="UBR-type" evidence="21">
    <location>
        <begin position="836"/>
        <end position="907"/>
    </location>
</feature>
<gene>
    <name evidence="23" type="ORF">THRCLA_03609</name>
</gene>
<evidence type="ECO:0000256" key="17">
    <source>
        <dbReference type="PROSITE-ProRule" id="PRU00561"/>
    </source>
</evidence>
<dbReference type="GO" id="GO:0005634">
    <property type="term" value="C:nucleus"/>
    <property type="evidence" value="ECO:0007669"/>
    <property type="project" value="UniProtKB-ARBA"/>
</dbReference>
<dbReference type="Proteomes" id="UP000243217">
    <property type="component" value="Unassembled WGS sequence"/>
</dbReference>
<feature type="transmembrane region" description="Helical" evidence="19">
    <location>
        <begin position="540"/>
        <end position="560"/>
    </location>
</feature>
<dbReference type="InterPro" id="IPR002652">
    <property type="entry name" value="Importin-a_IBB"/>
</dbReference>
<dbReference type="FunFam" id="2.10.110.30:FF:000002">
    <property type="entry name" value="Putative e3 ubiquitin-protein ligase ubr3"/>
    <property type="match status" value="1"/>
</dbReference>
<evidence type="ECO:0000313" key="23">
    <source>
        <dbReference type="EMBL" id="OQS04124.1"/>
    </source>
</evidence>
<evidence type="ECO:0000256" key="19">
    <source>
        <dbReference type="SAM" id="Phobius"/>
    </source>
</evidence>
<evidence type="ECO:0000256" key="11">
    <source>
        <dbReference type="ARBA" id="ARBA00022833"/>
    </source>
</evidence>
<reference evidence="23 24" key="1">
    <citation type="journal article" date="2014" name="Genome Biol. Evol.">
        <title>The secreted proteins of Achlya hypogyna and Thraustotheca clavata identify the ancestral oomycete secretome and reveal gene acquisitions by horizontal gene transfer.</title>
        <authorList>
            <person name="Misner I."/>
            <person name="Blouin N."/>
            <person name="Leonard G."/>
            <person name="Richards T.A."/>
            <person name="Lane C.E."/>
        </authorList>
    </citation>
    <scope>NUCLEOTIDE SEQUENCE [LARGE SCALE GENOMIC DNA]</scope>
    <source>
        <strain evidence="23 24">ATCC 34112</strain>
    </source>
</reference>
<dbReference type="GO" id="GO:0061608">
    <property type="term" value="F:nuclear import signal receptor activity"/>
    <property type="evidence" value="ECO:0007669"/>
    <property type="project" value="InterPro"/>
</dbReference>
<evidence type="ECO:0000259" key="20">
    <source>
        <dbReference type="PROSITE" id="PS50089"/>
    </source>
</evidence>
<evidence type="ECO:0000256" key="14">
    <source>
        <dbReference type="PROSITE-ProRule" id="PRU00175"/>
    </source>
</evidence>
<evidence type="ECO:0000256" key="9">
    <source>
        <dbReference type="ARBA" id="ARBA00022771"/>
    </source>
</evidence>
<dbReference type="STRING" id="74557.A0A1W0A1H3"/>
<dbReference type="SMART" id="SM00185">
    <property type="entry name" value="ARM"/>
    <property type="match status" value="8"/>
</dbReference>
<evidence type="ECO:0000259" key="22">
    <source>
        <dbReference type="PROSITE" id="PS51214"/>
    </source>
</evidence>
<dbReference type="Gene3D" id="1.20.5.690">
    <property type="entry name" value="Importin-alpha, importin-beta-binding domain"/>
    <property type="match status" value="1"/>
</dbReference>
<feature type="zinc finger region" description="UBR-type" evidence="16">
    <location>
        <begin position="836"/>
        <end position="907"/>
    </location>
</feature>
<dbReference type="PROSITE" id="PS51157">
    <property type="entry name" value="ZF_UBR"/>
    <property type="match status" value="1"/>
</dbReference>
<dbReference type="Pfam" id="PF01749">
    <property type="entry name" value="IBB"/>
    <property type="match status" value="1"/>
</dbReference>
<sequence>MATRRDNFKKGIDVEDQRKKREDTTIQIRKVKREEQLLQRRRIVTESAGMPMPSEQAGDPMLQERLAELPQMCMNLQNPDPMAQLQSVTKFRKLLSIEKNPPIEQVIQLGVVPIFVELLKREDNPSLQFEAAWALTNIASGTSEHTRIVINSGAVPIFCQLLLSPSDDVREQAVWALGNIAGDSAECRDIVLSCGALRPLMQQLTENSKTTMIRNATWTLSNFCRGKPKPRFDDVRPALLTLSQLILTQDEEVLTDACWALSYLSDGDNPQIQSVIEAGVCRRIVELLMHRSPSVQTPALRTIGNIVTGNDIQTQVMINLNVLPCLRALLESPKKGIRKEACWTISNITAGNIQQVQNIMDADIFPVLIQYLTPTTEFDIRKEAAWAISNATSSGNAHQIKQLVMMGCIPPLCSLLDVHDAKVITVALEGLENILRVGEEEGQANQTFVNAFSNLVDECDGVEKIQMLQYSESEDIYNKSMTIIERFFQGEEVESDMVPTVQNGQFAFAALTVPAVYLTVILIHALATAPLSTDSIFEDVWATSGLLDFYIGLIFTLPYLTLRTKSGVGKALLIVGVLGLGNLFSAAIFIVFLVREKGTLREAMLPVRIASPSVENHSFGRILFVLVNVVSLIAFIGYLIHCFVVESLDEGWKYIKNDTWSFVTVIDTWTGIALIITYVIVREYRDAKLFCFLMVIALILFGNGATCCYLLHLTINRFPGWSLRDVLLWNDNEANTQEAMPLINDEAIPSTTMEIPCLDGLGAGLLTPQAAYALVRRVSYADPDLQAYLSQLLVQVPENGLESLLRLLELILADGNANFDTFLATRANLYGQASRSKCEEVWNGDHIAYRCRTCGLSDSSCMCVHCFDPAQHENHDYRIYRCSYGGCCDCGDELAWKPSGFCRTHSVGPTIRVPDIAIDECTRLDLILDVMVDFILVLLRDVYDEVTVTGNDNYHTHTLGKLWFSEVGRLHQSFSRKTQNKLCRLALCILWLQPIVTSCIKYRSRTCQALLQQTHWVTASTTVLDVCLNFGILLPHDSSDALGVLFLKLLFDKPFKAQFTLSFLKAYPFYIKLYMVNLDTGPAQKHVSRFIDRLFCQLFHSAAQLQKMDAVNIPPEESTSSLHGLAFLTETTNLTQTEQLVYFLLSQLRAILTQTTNAATKTLDCNHDVLKHRTYSRFCSELRTLLVHSQIAGQIVASSYSNDLELVQVSPVGVLLDILTFMQCMDLQTKQRDHHIEFESNSWTASFVLDYEVMLIWQFILLGYRRALTVASANDTFGYPFPHAPYNPSEEPFHVKKLVEALVLPIEERLHKWSFDMMGMQDPQDEWPPLDSSTCSLHLPLHHFYASTISNIAQVLSADCNALWQLILKPGTTFWRVITYHPLKVQYFVRSIKCHHWTLNGQSMWQQIYHYHSRHWRHHGLHKDLFLLQLGASVDPSFVSTLLSHWLPEPLHTEAMMDELLKLVIQLVLDPTHLAALTSWQLLIREVKHWLSTGPMTRSEFVSKCSLKLLEPIKASTLEEDDDIINRALEQVGQSSLSVAATVSTHATEPSPQAVLQGLDNHPSSSSSTWTLKAECWRDICPYFEAFTLMDSQKCEQNRPENALVLPVLEHVLSSMEAKESVHYAVVTNLLSSRVLLGLCYWILYKEVENNNDSSLLQTVLHLLYIAASILPRAAVSKMGKPTSHNIINTIANAFTGVGWWDHILTSVHVFQSEYSIVDLLQHLPPSSLVNKVLSVCHPPSAVSGHLSTIPKAEKPNHVKERQAKILEKLRAQQNAFLMLSKESPAEGVLPLFQVEDKDDINSPIQTKSSPMRNFAEVYDCALCHEDKEVGFGSIGFLTPSRVACLAKPPLLAPYRHCHVRICGHVVHMSCMQTYIESLTTSEERQRILGNGEFFCPVCRRLSNTLVPLATTDVVPIVEWSTGRLVFENITLDSGMIEFLGQVHQCIGNPLPPTFATLVDTVDHLLFLAELQLPHDESQPMDKLIQTHLNSFGKTVACLARLVRVSTLRIPSPPWTWNQFLTWCLLAPNTITDLIAHYVPFALSQAMPMASTARKISTPSSNKHYLYIINRFITILAIIHFKCF</sequence>
<dbReference type="GO" id="GO:0061630">
    <property type="term" value="F:ubiquitin protein ligase activity"/>
    <property type="evidence" value="ECO:0007669"/>
    <property type="project" value="UniProtKB-EC"/>
</dbReference>